<keyword evidence="2" id="KW-1133">Transmembrane helix</keyword>
<dbReference type="EnsemblMetazoa" id="Aqu2.1.34299_001">
    <property type="protein sequence ID" value="Aqu2.1.34299_001"/>
    <property type="gene ID" value="Aqu2.1.34299"/>
</dbReference>
<gene>
    <name evidence="3" type="primary">109581335</name>
</gene>
<feature type="transmembrane region" description="Helical" evidence="2">
    <location>
        <begin position="123"/>
        <end position="146"/>
    </location>
</feature>
<dbReference type="Proteomes" id="UP000007879">
    <property type="component" value="Unassembled WGS sequence"/>
</dbReference>
<feature type="compositionally biased region" description="Acidic residues" evidence="1">
    <location>
        <begin position="1"/>
        <end position="11"/>
    </location>
</feature>
<keyword evidence="2" id="KW-0472">Membrane</keyword>
<protein>
    <submittedName>
        <fullName evidence="3">Uncharacterized protein</fullName>
    </submittedName>
</protein>
<evidence type="ECO:0000313" key="4">
    <source>
        <dbReference type="Proteomes" id="UP000007879"/>
    </source>
</evidence>
<reference evidence="4" key="1">
    <citation type="journal article" date="2010" name="Nature">
        <title>The Amphimedon queenslandica genome and the evolution of animal complexity.</title>
        <authorList>
            <person name="Srivastava M."/>
            <person name="Simakov O."/>
            <person name="Chapman J."/>
            <person name="Fahey B."/>
            <person name="Gauthier M.E."/>
            <person name="Mitros T."/>
            <person name="Richards G.S."/>
            <person name="Conaco C."/>
            <person name="Dacre M."/>
            <person name="Hellsten U."/>
            <person name="Larroux C."/>
            <person name="Putnam N.H."/>
            <person name="Stanke M."/>
            <person name="Adamska M."/>
            <person name="Darling A."/>
            <person name="Degnan S.M."/>
            <person name="Oakley T.H."/>
            <person name="Plachetzki D.C."/>
            <person name="Zhai Y."/>
            <person name="Adamski M."/>
            <person name="Calcino A."/>
            <person name="Cummins S.F."/>
            <person name="Goodstein D.M."/>
            <person name="Harris C."/>
            <person name="Jackson D.J."/>
            <person name="Leys S.P."/>
            <person name="Shu S."/>
            <person name="Woodcroft B.J."/>
            <person name="Vervoort M."/>
            <person name="Kosik K.S."/>
            <person name="Manning G."/>
            <person name="Degnan B.M."/>
            <person name="Rokhsar D.S."/>
        </authorList>
    </citation>
    <scope>NUCLEOTIDE SEQUENCE [LARGE SCALE GENOMIC DNA]</scope>
</reference>
<evidence type="ECO:0000256" key="1">
    <source>
        <dbReference type="SAM" id="MobiDB-lite"/>
    </source>
</evidence>
<feature type="compositionally biased region" description="Basic and acidic residues" evidence="1">
    <location>
        <begin position="12"/>
        <end position="21"/>
    </location>
</feature>
<dbReference type="EnsemblMetazoa" id="XM_019995384.1">
    <property type="protein sequence ID" value="XP_019850943.1"/>
    <property type="gene ID" value="LOC109581335"/>
</dbReference>
<feature type="region of interest" description="Disordered" evidence="1">
    <location>
        <begin position="1"/>
        <end position="95"/>
    </location>
</feature>
<feature type="compositionally biased region" description="Basic and acidic residues" evidence="1">
    <location>
        <begin position="29"/>
        <end position="38"/>
    </location>
</feature>
<sequence length="432" mass="49213">MDEIMDYPEPEQEQRQEHGAKDSTLVYKSEPRSNDRHTTLSLPSENGSGCYKDVVNSEKAHLLPQSTRSKGNIQEQNEELDERDSQASHAIEGDSQASKGKRLVTALQQCCKKMCCPFRVKQAVLIIALFIMMTALPLLVTDLVMIGAKYGHNKDLVVRNDYVLLEANSSGLYSSMITFNNTNFTSDYIQPNMITYIYQVSCYEVHKLYESQIERQSLKVAFNACGIYINKCVLDEYWYCSKSKAALMFYAFNFTSINRKEELKIIVFDDVVKYKSYLSGERSLEGALYTRDVPTDKSYWEFDFTSARMRKEASYYFFVIADLKGGTEPFLVTKNEIRTYFNVSKLLPNCKVKNNESCSSNIGLITHDSCFLAQAQGEYNASSYGSKDMVYVSYKLEYLSWSILFIASISLCGTPIITFIGLRILKSICCPQ</sequence>
<feature type="compositionally biased region" description="Polar residues" evidence="1">
    <location>
        <begin position="64"/>
        <end position="75"/>
    </location>
</feature>
<evidence type="ECO:0000313" key="3">
    <source>
        <dbReference type="EnsemblMetazoa" id="Aqu2.1.34299_001"/>
    </source>
</evidence>
<name>A0A1X7V3C6_AMPQE</name>
<accession>A0A1X7V3C6</accession>
<dbReference type="InParanoid" id="A0A1X7V3C6"/>
<proteinExistence type="predicted"/>
<dbReference type="AlphaFoldDB" id="A0A1X7V3C6"/>
<keyword evidence="2" id="KW-0812">Transmembrane</keyword>
<keyword evidence="4" id="KW-1185">Reference proteome</keyword>
<evidence type="ECO:0000256" key="2">
    <source>
        <dbReference type="SAM" id="Phobius"/>
    </source>
</evidence>
<feature type="transmembrane region" description="Helical" evidence="2">
    <location>
        <begin position="398"/>
        <end position="422"/>
    </location>
</feature>
<dbReference type="KEGG" id="aqu:109581335"/>
<organism evidence="3">
    <name type="scientific">Amphimedon queenslandica</name>
    <name type="common">Sponge</name>
    <dbReference type="NCBI Taxonomy" id="400682"/>
    <lineage>
        <taxon>Eukaryota</taxon>
        <taxon>Metazoa</taxon>
        <taxon>Porifera</taxon>
        <taxon>Demospongiae</taxon>
        <taxon>Heteroscleromorpha</taxon>
        <taxon>Haplosclerida</taxon>
        <taxon>Niphatidae</taxon>
        <taxon>Amphimedon</taxon>
    </lineage>
</organism>
<reference evidence="3" key="2">
    <citation type="submission" date="2017-05" db="UniProtKB">
        <authorList>
            <consortium name="EnsemblMetazoa"/>
        </authorList>
    </citation>
    <scope>IDENTIFICATION</scope>
</reference>